<comment type="caution">
    <text evidence="3">The sequence shown here is derived from an EMBL/GenBank/DDBJ whole genome shotgun (WGS) entry which is preliminary data.</text>
</comment>
<keyword evidence="4" id="KW-1185">Reference proteome</keyword>
<accession>A0AAE1REL0</accession>
<gene>
    <name evidence="3" type="ORF">RND71_030063</name>
</gene>
<reference evidence="3" key="1">
    <citation type="submission" date="2023-12" db="EMBL/GenBank/DDBJ databases">
        <title>Genome assembly of Anisodus tanguticus.</title>
        <authorList>
            <person name="Wang Y.-J."/>
        </authorList>
    </citation>
    <scope>NUCLEOTIDE SEQUENCE</scope>
    <source>
        <strain evidence="3">KB-2021</strain>
        <tissue evidence="3">Leaf</tissue>
    </source>
</reference>
<evidence type="ECO:0000256" key="2">
    <source>
        <dbReference type="SAM" id="SignalP"/>
    </source>
</evidence>
<organism evidence="3 4">
    <name type="scientific">Anisodus tanguticus</name>
    <dbReference type="NCBI Taxonomy" id="243964"/>
    <lineage>
        <taxon>Eukaryota</taxon>
        <taxon>Viridiplantae</taxon>
        <taxon>Streptophyta</taxon>
        <taxon>Embryophyta</taxon>
        <taxon>Tracheophyta</taxon>
        <taxon>Spermatophyta</taxon>
        <taxon>Magnoliopsida</taxon>
        <taxon>eudicotyledons</taxon>
        <taxon>Gunneridae</taxon>
        <taxon>Pentapetalae</taxon>
        <taxon>asterids</taxon>
        <taxon>lamiids</taxon>
        <taxon>Solanales</taxon>
        <taxon>Solanaceae</taxon>
        <taxon>Solanoideae</taxon>
        <taxon>Hyoscyameae</taxon>
        <taxon>Anisodus</taxon>
    </lineage>
</organism>
<proteinExistence type="predicted"/>
<feature type="region of interest" description="Disordered" evidence="1">
    <location>
        <begin position="32"/>
        <end position="68"/>
    </location>
</feature>
<dbReference type="AlphaFoldDB" id="A0AAE1REL0"/>
<sequence length="88" mass="9220">MKSIMKVVFMLSIIMCILLTPTMAKGVSHGTKASIGSGGSGTASTTSIRLARARPRTTTNNTSSSTSVGWSSMTMASASLAYLTFVYF</sequence>
<protein>
    <submittedName>
        <fullName evidence="3">Uncharacterized protein</fullName>
    </submittedName>
</protein>
<keyword evidence="2" id="KW-0732">Signal</keyword>
<evidence type="ECO:0000256" key="1">
    <source>
        <dbReference type="SAM" id="MobiDB-lite"/>
    </source>
</evidence>
<evidence type="ECO:0000313" key="4">
    <source>
        <dbReference type="Proteomes" id="UP001291623"/>
    </source>
</evidence>
<feature type="compositionally biased region" description="Low complexity" evidence="1">
    <location>
        <begin position="57"/>
        <end position="68"/>
    </location>
</feature>
<feature type="signal peptide" evidence="2">
    <location>
        <begin position="1"/>
        <end position="24"/>
    </location>
</feature>
<dbReference type="EMBL" id="JAVYJV010000016">
    <property type="protein sequence ID" value="KAK4350750.1"/>
    <property type="molecule type" value="Genomic_DNA"/>
</dbReference>
<feature type="chain" id="PRO_5042095361" evidence="2">
    <location>
        <begin position="25"/>
        <end position="88"/>
    </location>
</feature>
<evidence type="ECO:0000313" key="3">
    <source>
        <dbReference type="EMBL" id="KAK4350750.1"/>
    </source>
</evidence>
<name>A0AAE1REL0_9SOLA</name>
<dbReference type="Proteomes" id="UP001291623">
    <property type="component" value="Unassembled WGS sequence"/>
</dbReference>